<dbReference type="STRING" id="34097.SAMN02745150_01256"/>
<keyword evidence="4" id="KW-1185">Reference proteome</keyword>
<name>A0A1I1ETB9_BREAD</name>
<accession>A0A1I1ETB9</accession>
<dbReference type="Proteomes" id="UP000240042">
    <property type="component" value="Unassembled WGS sequence"/>
</dbReference>
<evidence type="ECO:0000313" key="4">
    <source>
        <dbReference type="Proteomes" id="UP000240042"/>
    </source>
</evidence>
<dbReference type="RefSeq" id="WP_092319762.1">
    <property type="nucleotide sequence ID" value="NZ_FOKY01000018.1"/>
</dbReference>
<feature type="region of interest" description="Disordered" evidence="1">
    <location>
        <begin position="81"/>
        <end position="122"/>
    </location>
</feature>
<proteinExistence type="predicted"/>
<evidence type="ECO:0000256" key="1">
    <source>
        <dbReference type="SAM" id="MobiDB-lite"/>
    </source>
</evidence>
<dbReference type="SUPFAM" id="SSF74653">
    <property type="entry name" value="TolA/TonB C-terminal domain"/>
    <property type="match status" value="1"/>
</dbReference>
<evidence type="ECO:0000313" key="3">
    <source>
        <dbReference type="EMBL" id="SFB90385.1"/>
    </source>
</evidence>
<keyword evidence="2" id="KW-0812">Transmembrane</keyword>
<gene>
    <name evidence="3" type="ORF">SAMN02745150_01256</name>
</gene>
<dbReference type="AlphaFoldDB" id="A0A1I1ETB9"/>
<protein>
    <submittedName>
        <fullName evidence="3">Protein TonB, links inner and outer membranes</fullName>
    </submittedName>
</protein>
<sequence length="244" mass="27211">MAKSIKPISLSYYIIGSIGIHAIVFGIFTLLSPLTKQTETYKIIAVNISTISSERSAPPIKQAQPIIPPVKKIVKKIQQKDLLPSPPKSDKKLTKSSPSTEPIEEKSTLPNSAIPEIIPENKQNDTITEKLDSILQKKEQTPNKKADDFLANASWIGKPRKTIAFPNISARISELQNIQGYGYSVTARITFTPQGWVSSVELIRASGDPRIDYIFRNELRKIRIEENKSGQVDTVIKTFNISVR</sequence>
<keyword evidence="2" id="KW-1133">Transmembrane helix</keyword>
<keyword evidence="2" id="KW-0472">Membrane</keyword>
<evidence type="ECO:0000256" key="2">
    <source>
        <dbReference type="SAM" id="Phobius"/>
    </source>
</evidence>
<reference evidence="4" key="1">
    <citation type="submission" date="2016-10" db="EMBL/GenBank/DDBJ databases">
        <authorList>
            <person name="Varghese N."/>
            <person name="Submissions S."/>
        </authorList>
    </citation>
    <scope>NUCLEOTIDE SEQUENCE [LARGE SCALE GENOMIC DNA]</scope>
    <source>
        <strain evidence="4">ATCC 43811</strain>
    </source>
</reference>
<feature type="transmembrane region" description="Helical" evidence="2">
    <location>
        <begin position="12"/>
        <end position="31"/>
    </location>
</feature>
<organism evidence="3 4">
    <name type="scientific">Brevinema andersonii</name>
    <dbReference type="NCBI Taxonomy" id="34097"/>
    <lineage>
        <taxon>Bacteria</taxon>
        <taxon>Pseudomonadati</taxon>
        <taxon>Spirochaetota</taxon>
        <taxon>Spirochaetia</taxon>
        <taxon>Brevinematales</taxon>
        <taxon>Brevinemataceae</taxon>
        <taxon>Brevinema</taxon>
    </lineage>
</organism>
<dbReference type="EMBL" id="FOKY01000018">
    <property type="protein sequence ID" value="SFB90385.1"/>
    <property type="molecule type" value="Genomic_DNA"/>
</dbReference>